<evidence type="ECO:0000313" key="1">
    <source>
        <dbReference type="EMBL" id="GAA1994018.1"/>
    </source>
</evidence>
<evidence type="ECO:0008006" key="3">
    <source>
        <dbReference type="Google" id="ProtNLM"/>
    </source>
</evidence>
<organism evidence="1 2">
    <name type="scientific">Amycolatopsis minnesotensis</name>
    <dbReference type="NCBI Taxonomy" id="337894"/>
    <lineage>
        <taxon>Bacteria</taxon>
        <taxon>Bacillati</taxon>
        <taxon>Actinomycetota</taxon>
        <taxon>Actinomycetes</taxon>
        <taxon>Pseudonocardiales</taxon>
        <taxon>Pseudonocardiaceae</taxon>
        <taxon>Amycolatopsis</taxon>
    </lineage>
</organism>
<name>A0ABP5EE30_9PSEU</name>
<gene>
    <name evidence="1" type="ORF">GCM10009754_86760</name>
</gene>
<proteinExistence type="predicted"/>
<sequence>MSGGIDVHTDKVAEYAQNIQNMNRVVDKISDYMHTYGCDKSGFTGLLMVLHPAVDLVQSLYDESLKFGRERLTSLADGVKNAGKAYEQHDEAVAKALEELARGLDTGAPAAG</sequence>
<dbReference type="EMBL" id="BAAANN010000076">
    <property type="protein sequence ID" value="GAA1994018.1"/>
    <property type="molecule type" value="Genomic_DNA"/>
</dbReference>
<evidence type="ECO:0000313" key="2">
    <source>
        <dbReference type="Proteomes" id="UP001501116"/>
    </source>
</evidence>
<dbReference type="Proteomes" id="UP001501116">
    <property type="component" value="Unassembled WGS sequence"/>
</dbReference>
<protein>
    <recommendedName>
        <fullName evidence="3">Excreted virulence factor EspC (Type VII ESX diderm)</fullName>
    </recommendedName>
</protein>
<keyword evidence="2" id="KW-1185">Reference proteome</keyword>
<reference evidence="2" key="1">
    <citation type="journal article" date="2019" name="Int. J. Syst. Evol. Microbiol.">
        <title>The Global Catalogue of Microorganisms (GCM) 10K type strain sequencing project: providing services to taxonomists for standard genome sequencing and annotation.</title>
        <authorList>
            <consortium name="The Broad Institute Genomics Platform"/>
            <consortium name="The Broad Institute Genome Sequencing Center for Infectious Disease"/>
            <person name="Wu L."/>
            <person name="Ma J."/>
        </authorList>
    </citation>
    <scope>NUCLEOTIDE SEQUENCE [LARGE SCALE GENOMIC DNA]</scope>
    <source>
        <strain evidence="2">JCM 14545</strain>
    </source>
</reference>
<accession>A0ABP5EE30</accession>
<comment type="caution">
    <text evidence="1">The sequence shown here is derived from an EMBL/GenBank/DDBJ whole genome shotgun (WGS) entry which is preliminary data.</text>
</comment>